<dbReference type="Proteomes" id="UP000198348">
    <property type="component" value="Unassembled WGS sequence"/>
</dbReference>
<name>A0A238VLD2_9PSEU</name>
<organism evidence="2 3">
    <name type="scientific">Haloechinothrix alba</name>
    <dbReference type="NCBI Taxonomy" id="664784"/>
    <lineage>
        <taxon>Bacteria</taxon>
        <taxon>Bacillati</taxon>
        <taxon>Actinomycetota</taxon>
        <taxon>Actinomycetes</taxon>
        <taxon>Pseudonocardiales</taxon>
        <taxon>Pseudonocardiaceae</taxon>
        <taxon>Haloechinothrix</taxon>
    </lineage>
</organism>
<evidence type="ECO:0000313" key="3">
    <source>
        <dbReference type="Proteomes" id="UP000198348"/>
    </source>
</evidence>
<feature type="compositionally biased region" description="Polar residues" evidence="1">
    <location>
        <begin position="1"/>
        <end position="11"/>
    </location>
</feature>
<dbReference type="AlphaFoldDB" id="A0A238VLD2"/>
<reference evidence="2 3" key="1">
    <citation type="submission" date="2017-06" db="EMBL/GenBank/DDBJ databases">
        <authorList>
            <person name="Kim H.J."/>
            <person name="Triplett B.A."/>
        </authorList>
    </citation>
    <scope>NUCLEOTIDE SEQUENCE [LARGE SCALE GENOMIC DNA]</scope>
    <source>
        <strain evidence="2 3">DSM 45207</strain>
    </source>
</reference>
<dbReference type="RefSeq" id="WP_141134558.1">
    <property type="nucleotide sequence ID" value="NZ_FZNW01000003.1"/>
</dbReference>
<gene>
    <name evidence="2" type="ORF">SAMN06265360_10364</name>
</gene>
<proteinExistence type="predicted"/>
<dbReference type="EMBL" id="FZNW01000003">
    <property type="protein sequence ID" value="SNR35182.1"/>
    <property type="molecule type" value="Genomic_DNA"/>
</dbReference>
<keyword evidence="3" id="KW-1185">Reference proteome</keyword>
<feature type="region of interest" description="Disordered" evidence="1">
    <location>
        <begin position="1"/>
        <end position="62"/>
    </location>
</feature>
<feature type="compositionally biased region" description="Pro residues" evidence="1">
    <location>
        <begin position="27"/>
        <end position="47"/>
    </location>
</feature>
<sequence length="114" mass="12261">MTRDQFPQTGRDTPYPPNDPDTERPDGPIPLPEGPDRPPPPDPPPPVFGRTGRPEQASTDPFLTIDGIDGEAVDTAHASTSASDAFTHAISENVADEIDTVEDEHSLINFDMDG</sequence>
<accession>A0A238VLD2</accession>
<evidence type="ECO:0000256" key="1">
    <source>
        <dbReference type="SAM" id="MobiDB-lite"/>
    </source>
</evidence>
<protein>
    <submittedName>
        <fullName evidence="2">Uncharacterized protein</fullName>
    </submittedName>
</protein>
<evidence type="ECO:0000313" key="2">
    <source>
        <dbReference type="EMBL" id="SNR35182.1"/>
    </source>
</evidence>